<comment type="subcellular location">
    <subcellularLocation>
        <location evidence="1">Cell outer membrane</location>
        <topology evidence="1">Multi-pass membrane protein</topology>
    </subcellularLocation>
</comment>
<sequence>MKNYFFTICTLFFSAAMFSQAGHIMQGVGSVNMSMGGAATAQPLDISGALHWNPATISAFDDNIIKLDVGLFFSSPELSSTVPEFGGDGQPTGNFFSGVTEDDRGLSPMPALAMVWSKPDSKHTFGVSAFGISGFGVTFPESTTNPITMPQSMGGFGRIESNYMLLQVGFVWAYELSDKFSIGLQPTLDYASLELEPNPTANPNQAGYPTADQASAIGFGGQIGLFYDSGAGFKAGVSYKTTQYFGDFELENTYLDNSEGTNDFNMDYPAILSLGLGYSLGNIDLAVDYRMVDYENTDGFSEVGWTQTASVAGFGWENINIISAGIQYKGVDKFPIRVGYTYSSNPINSDVAFFNVPATAIIKNAFQVGFSYEISDRFTLDALYHYGSSGDATSGQLLNPQFAQNFPPYGAIPGSEVSYDMTTSMVAVGASLKLGK</sequence>
<dbReference type="Gene3D" id="2.40.160.60">
    <property type="entry name" value="Outer membrane protein transport protein (OMPP1/FadL/TodX)"/>
    <property type="match status" value="1"/>
</dbReference>
<dbReference type="Pfam" id="PF03349">
    <property type="entry name" value="Toluene_X"/>
    <property type="match status" value="1"/>
</dbReference>
<accession>A0A371JUA0</accession>
<keyword evidence="5 8" id="KW-0732">Signal</keyword>
<keyword evidence="3" id="KW-1134">Transmembrane beta strand</keyword>
<dbReference type="RefSeq" id="WP_116183260.1">
    <property type="nucleotide sequence ID" value="NZ_QTJX01000001.1"/>
</dbReference>
<evidence type="ECO:0000256" key="7">
    <source>
        <dbReference type="ARBA" id="ARBA00023237"/>
    </source>
</evidence>
<dbReference type="SUPFAM" id="SSF56935">
    <property type="entry name" value="Porins"/>
    <property type="match status" value="1"/>
</dbReference>
<dbReference type="PANTHER" id="PTHR35093:SF8">
    <property type="entry name" value="OUTER MEMBRANE PROTEIN NMB0088-RELATED"/>
    <property type="match status" value="1"/>
</dbReference>
<evidence type="ECO:0000256" key="5">
    <source>
        <dbReference type="ARBA" id="ARBA00022729"/>
    </source>
</evidence>
<name>A0A371JUA0_9FLAO</name>
<evidence type="ECO:0000256" key="1">
    <source>
        <dbReference type="ARBA" id="ARBA00004571"/>
    </source>
</evidence>
<dbReference type="InterPro" id="IPR005017">
    <property type="entry name" value="OMPP1/FadL/TodX"/>
</dbReference>
<dbReference type="GO" id="GO:0009279">
    <property type="term" value="C:cell outer membrane"/>
    <property type="evidence" value="ECO:0007669"/>
    <property type="project" value="UniProtKB-SubCell"/>
</dbReference>
<evidence type="ECO:0000256" key="2">
    <source>
        <dbReference type="ARBA" id="ARBA00008163"/>
    </source>
</evidence>
<comment type="caution">
    <text evidence="9">The sequence shown here is derived from an EMBL/GenBank/DDBJ whole genome shotgun (WGS) entry which is preliminary data.</text>
</comment>
<protein>
    <submittedName>
        <fullName evidence="9">Hydrocarbon degradation protein</fullName>
    </submittedName>
</protein>
<keyword evidence="7" id="KW-0998">Cell outer membrane</keyword>
<evidence type="ECO:0000256" key="6">
    <source>
        <dbReference type="ARBA" id="ARBA00023136"/>
    </source>
</evidence>
<reference evidence="9 10" key="1">
    <citation type="submission" date="2018-08" db="EMBL/GenBank/DDBJ databases">
        <title>Muricauda nanhaiensis sp. nov., isolated from seawater of the South China Sea.</title>
        <authorList>
            <person name="Dang Y."/>
        </authorList>
    </citation>
    <scope>NUCLEOTIDE SEQUENCE [LARGE SCALE GENOMIC DNA]</scope>
    <source>
        <strain evidence="9 10">SM1704</strain>
    </source>
</reference>
<keyword evidence="10" id="KW-1185">Reference proteome</keyword>
<keyword evidence="4" id="KW-0812">Transmembrane</keyword>
<dbReference type="PANTHER" id="PTHR35093">
    <property type="entry name" value="OUTER MEMBRANE PROTEIN NMB0088-RELATED"/>
    <property type="match status" value="1"/>
</dbReference>
<keyword evidence="6" id="KW-0472">Membrane</keyword>
<comment type="similarity">
    <text evidence="2">Belongs to the OmpP1/FadL family.</text>
</comment>
<feature type="chain" id="PRO_5016786169" evidence="8">
    <location>
        <begin position="22"/>
        <end position="436"/>
    </location>
</feature>
<evidence type="ECO:0000313" key="10">
    <source>
        <dbReference type="Proteomes" id="UP000261828"/>
    </source>
</evidence>
<feature type="signal peptide" evidence="8">
    <location>
        <begin position="1"/>
        <end position="21"/>
    </location>
</feature>
<dbReference type="AlphaFoldDB" id="A0A371JUA0"/>
<evidence type="ECO:0000313" key="9">
    <source>
        <dbReference type="EMBL" id="RDY61378.1"/>
    </source>
</evidence>
<proteinExistence type="inferred from homology"/>
<dbReference type="GO" id="GO:0015483">
    <property type="term" value="F:long-chain fatty acid transporting porin activity"/>
    <property type="evidence" value="ECO:0007669"/>
    <property type="project" value="TreeGrafter"/>
</dbReference>
<evidence type="ECO:0000256" key="8">
    <source>
        <dbReference type="SAM" id="SignalP"/>
    </source>
</evidence>
<dbReference type="Proteomes" id="UP000261828">
    <property type="component" value="Unassembled WGS sequence"/>
</dbReference>
<evidence type="ECO:0000256" key="4">
    <source>
        <dbReference type="ARBA" id="ARBA00022692"/>
    </source>
</evidence>
<dbReference type="OrthoDB" id="9922at2"/>
<dbReference type="EMBL" id="QTJX01000001">
    <property type="protein sequence ID" value="RDY61378.1"/>
    <property type="molecule type" value="Genomic_DNA"/>
</dbReference>
<evidence type="ECO:0000256" key="3">
    <source>
        <dbReference type="ARBA" id="ARBA00022452"/>
    </source>
</evidence>
<gene>
    <name evidence="9" type="ORF">DX873_04240</name>
</gene>
<organism evidence="9 10">
    <name type="scientific">Flagellimonas nanhaiensis</name>
    <dbReference type="NCBI Taxonomy" id="2292706"/>
    <lineage>
        <taxon>Bacteria</taxon>
        <taxon>Pseudomonadati</taxon>
        <taxon>Bacteroidota</taxon>
        <taxon>Flavobacteriia</taxon>
        <taxon>Flavobacteriales</taxon>
        <taxon>Flavobacteriaceae</taxon>
        <taxon>Flagellimonas</taxon>
    </lineage>
</organism>